<feature type="compositionally biased region" description="Polar residues" evidence="1">
    <location>
        <begin position="1"/>
        <end position="10"/>
    </location>
</feature>
<accession>A0A8H6S3M1</accession>
<dbReference type="EMBL" id="JACAZF010000012">
    <property type="protein sequence ID" value="KAF7292146.1"/>
    <property type="molecule type" value="Genomic_DNA"/>
</dbReference>
<feature type="compositionally biased region" description="Acidic residues" evidence="1">
    <location>
        <begin position="122"/>
        <end position="132"/>
    </location>
</feature>
<evidence type="ECO:0000313" key="3">
    <source>
        <dbReference type="Proteomes" id="UP000636479"/>
    </source>
</evidence>
<dbReference type="OrthoDB" id="3067372at2759"/>
<feature type="compositionally biased region" description="Polar residues" evidence="1">
    <location>
        <begin position="41"/>
        <end position="55"/>
    </location>
</feature>
<feature type="region of interest" description="Disordered" evidence="1">
    <location>
        <begin position="156"/>
        <end position="223"/>
    </location>
</feature>
<comment type="caution">
    <text evidence="2">The sequence shown here is derived from an EMBL/GenBank/DDBJ whole genome shotgun (WGS) entry which is preliminary data.</text>
</comment>
<feature type="region of interest" description="Disordered" evidence="1">
    <location>
        <begin position="104"/>
        <end position="132"/>
    </location>
</feature>
<dbReference type="RefSeq" id="XP_037214873.1">
    <property type="nucleotide sequence ID" value="XM_037368905.1"/>
</dbReference>
<protein>
    <submittedName>
        <fullName evidence="2">Uncharacterized protein</fullName>
    </submittedName>
</protein>
<keyword evidence="3" id="KW-1185">Reference proteome</keyword>
<dbReference type="GeneID" id="59351421"/>
<feature type="region of interest" description="Disordered" evidence="1">
    <location>
        <begin position="236"/>
        <end position="274"/>
    </location>
</feature>
<feature type="region of interest" description="Disordered" evidence="1">
    <location>
        <begin position="1"/>
        <end position="80"/>
    </location>
</feature>
<proteinExistence type="predicted"/>
<dbReference type="Proteomes" id="UP000636479">
    <property type="component" value="Unassembled WGS sequence"/>
</dbReference>
<evidence type="ECO:0000313" key="2">
    <source>
        <dbReference type="EMBL" id="KAF7292146.1"/>
    </source>
</evidence>
<evidence type="ECO:0000256" key="1">
    <source>
        <dbReference type="SAM" id="MobiDB-lite"/>
    </source>
</evidence>
<feature type="compositionally biased region" description="Basic and acidic residues" evidence="1">
    <location>
        <begin position="67"/>
        <end position="78"/>
    </location>
</feature>
<sequence length="274" mass="30004">MTNLPSTSTFRGPFHKSAKQPDPYSRVGVPLQRVQGRGESPSPSAWTFSSNSSAQPKRPQSPPARKNSREQDDERPSKAMDLAMRGVSTMLLIPMPFLESVRNRARGKGKRRANVDTGAEEHESDDEEEEEVDVIVGSDNGYLAYADEPNTLKCLAGLRSPSPLPGPPNTVVKKTHRKHNSLVLPDVDVPRYSRSPSPLPASITRPQSALAATVDTPPPSASRAVQFTIDAPPRVKRRTDLFEAPVGRGEDEEPAWSDFMVSHSRSRLSSSHPV</sequence>
<organism evidence="2 3">
    <name type="scientific">Mycena indigotica</name>
    <dbReference type="NCBI Taxonomy" id="2126181"/>
    <lineage>
        <taxon>Eukaryota</taxon>
        <taxon>Fungi</taxon>
        <taxon>Dikarya</taxon>
        <taxon>Basidiomycota</taxon>
        <taxon>Agaricomycotina</taxon>
        <taxon>Agaricomycetes</taxon>
        <taxon>Agaricomycetidae</taxon>
        <taxon>Agaricales</taxon>
        <taxon>Marasmiineae</taxon>
        <taxon>Mycenaceae</taxon>
        <taxon>Mycena</taxon>
    </lineage>
</organism>
<name>A0A8H6S3M1_9AGAR</name>
<gene>
    <name evidence="2" type="ORF">MIND_01241600</name>
</gene>
<reference evidence="2" key="1">
    <citation type="submission" date="2020-05" db="EMBL/GenBank/DDBJ databases">
        <title>Mycena genomes resolve the evolution of fungal bioluminescence.</title>
        <authorList>
            <person name="Tsai I.J."/>
        </authorList>
    </citation>
    <scope>NUCLEOTIDE SEQUENCE</scope>
    <source>
        <strain evidence="2">171206Taipei</strain>
    </source>
</reference>
<dbReference type="AlphaFoldDB" id="A0A8H6S3M1"/>